<dbReference type="AlphaFoldDB" id="A0AAP0GQ97"/>
<feature type="region of interest" description="Disordered" evidence="1">
    <location>
        <begin position="123"/>
        <end position="155"/>
    </location>
</feature>
<comment type="caution">
    <text evidence="2">The sequence shown here is derived from an EMBL/GenBank/DDBJ whole genome shotgun (WGS) entry which is preliminary data.</text>
</comment>
<accession>A0AAP0GQ97</accession>
<feature type="compositionally biased region" description="Acidic residues" evidence="1">
    <location>
        <begin position="134"/>
        <end position="155"/>
    </location>
</feature>
<evidence type="ECO:0000256" key="1">
    <source>
        <dbReference type="SAM" id="MobiDB-lite"/>
    </source>
</evidence>
<feature type="compositionally biased region" description="Polar residues" evidence="1">
    <location>
        <begin position="76"/>
        <end position="85"/>
    </location>
</feature>
<keyword evidence="3" id="KW-1185">Reference proteome</keyword>
<gene>
    <name evidence="2" type="ORF">SSX86_024074</name>
</gene>
<dbReference type="EMBL" id="JBCNJP010000024">
    <property type="protein sequence ID" value="KAK9056712.1"/>
    <property type="molecule type" value="Genomic_DNA"/>
</dbReference>
<dbReference type="PANTHER" id="PTHR48213">
    <property type="entry name" value="VID27-LIKE PROTEIN"/>
    <property type="match status" value="1"/>
</dbReference>
<feature type="region of interest" description="Disordered" evidence="1">
    <location>
        <begin position="31"/>
        <end position="85"/>
    </location>
</feature>
<name>A0AAP0GQ97_9ASTR</name>
<protein>
    <submittedName>
        <fullName evidence="2">Uncharacterized protein</fullName>
    </submittedName>
</protein>
<feature type="compositionally biased region" description="Gly residues" evidence="1">
    <location>
        <begin position="123"/>
        <end position="133"/>
    </location>
</feature>
<proteinExistence type="predicted"/>
<organism evidence="2 3">
    <name type="scientific">Deinandra increscens subsp. villosa</name>
    <dbReference type="NCBI Taxonomy" id="3103831"/>
    <lineage>
        <taxon>Eukaryota</taxon>
        <taxon>Viridiplantae</taxon>
        <taxon>Streptophyta</taxon>
        <taxon>Embryophyta</taxon>
        <taxon>Tracheophyta</taxon>
        <taxon>Spermatophyta</taxon>
        <taxon>Magnoliopsida</taxon>
        <taxon>eudicotyledons</taxon>
        <taxon>Gunneridae</taxon>
        <taxon>Pentapetalae</taxon>
        <taxon>asterids</taxon>
        <taxon>campanulids</taxon>
        <taxon>Asterales</taxon>
        <taxon>Asteraceae</taxon>
        <taxon>Asteroideae</taxon>
        <taxon>Heliantheae alliance</taxon>
        <taxon>Madieae</taxon>
        <taxon>Madiinae</taxon>
        <taxon>Deinandra</taxon>
    </lineage>
</organism>
<dbReference type="PANTHER" id="PTHR48213:SF1">
    <property type="entry name" value="PROSTATIC SPERMINE-BINDING-LIKE PROTEIN"/>
    <property type="match status" value="1"/>
</dbReference>
<evidence type="ECO:0000313" key="3">
    <source>
        <dbReference type="Proteomes" id="UP001408789"/>
    </source>
</evidence>
<dbReference type="Proteomes" id="UP001408789">
    <property type="component" value="Unassembled WGS sequence"/>
</dbReference>
<sequence length="214" mass="23597">MANKSAVMASSSSFTGEEAFESINVLLSDSDSDSWQVIDPSDSDDGNFSYGDVTTDDDENDNEEIVPDVDDLLQQPYGSPSSDTSMQSLVEEITHQFQEVKHAYAIDHIDQIIGGGDGGLIGGGDGGLIGGEGDTYEEDEDQSEEDDADDDDLDLDDELVPKWLNNKFERQRMRKLGKRAYPKMKKSKRVANMYNKPGCVHGKHGLGMKHNLIW</sequence>
<evidence type="ECO:0000313" key="2">
    <source>
        <dbReference type="EMBL" id="KAK9056712.1"/>
    </source>
</evidence>
<feature type="compositionally biased region" description="Acidic residues" evidence="1">
    <location>
        <begin position="54"/>
        <end position="71"/>
    </location>
</feature>
<reference evidence="2 3" key="1">
    <citation type="submission" date="2024-04" db="EMBL/GenBank/DDBJ databases">
        <title>The reference genome of an endangered Asteraceae, Deinandra increscens subsp. villosa, native to the Central Coast of California.</title>
        <authorList>
            <person name="Guilliams M."/>
            <person name="Hasenstab-Lehman K."/>
            <person name="Meyer R."/>
            <person name="Mcevoy S."/>
        </authorList>
    </citation>
    <scope>NUCLEOTIDE SEQUENCE [LARGE SCALE GENOMIC DNA]</scope>
    <source>
        <tissue evidence="2">Leaf</tissue>
    </source>
</reference>